<name>A0A1H0FHC3_HALAD</name>
<dbReference type="Pfam" id="PF06196">
    <property type="entry name" value="DUF997"/>
    <property type="match status" value="1"/>
</dbReference>
<reference evidence="3" key="1">
    <citation type="submission" date="2016-10" db="EMBL/GenBank/DDBJ databases">
        <authorList>
            <person name="Varghese N."/>
            <person name="Submissions S."/>
        </authorList>
    </citation>
    <scope>NUCLEOTIDE SEQUENCE [LARGE SCALE GENOMIC DNA]</scope>
    <source>
        <strain evidence="3">CGMCC 1.3703</strain>
    </source>
</reference>
<feature type="transmembrane region" description="Helical" evidence="1">
    <location>
        <begin position="20"/>
        <end position="38"/>
    </location>
</feature>
<dbReference type="EMBL" id="FNIZ01000002">
    <property type="protein sequence ID" value="SDN94073.1"/>
    <property type="molecule type" value="Genomic_DNA"/>
</dbReference>
<evidence type="ECO:0000256" key="1">
    <source>
        <dbReference type="SAM" id="Phobius"/>
    </source>
</evidence>
<protein>
    <submittedName>
        <fullName evidence="2">Uncharacterized membrane protein YhdT</fullName>
    </submittedName>
</protein>
<dbReference type="STRING" id="240303.SAMN05421677_10210"/>
<keyword evidence="3" id="KW-1185">Reference proteome</keyword>
<dbReference type="InterPro" id="IPR010398">
    <property type="entry name" value="DUF997"/>
</dbReference>
<accession>A0A1H0FHC3</accession>
<keyword evidence="1" id="KW-1133">Transmembrane helix</keyword>
<evidence type="ECO:0000313" key="3">
    <source>
        <dbReference type="Proteomes" id="UP000198860"/>
    </source>
</evidence>
<dbReference type="AlphaFoldDB" id="A0A1H0FHC3"/>
<keyword evidence="1" id="KW-0812">Transmembrane</keyword>
<dbReference type="Proteomes" id="UP000198860">
    <property type="component" value="Unassembled WGS sequence"/>
</dbReference>
<evidence type="ECO:0000313" key="2">
    <source>
        <dbReference type="EMBL" id="SDN94073.1"/>
    </source>
</evidence>
<dbReference type="PANTHER" id="PTHR39174:SF1">
    <property type="entry name" value="INNER MEMBRANE PROTEIN"/>
    <property type="match status" value="1"/>
</dbReference>
<proteinExistence type="predicted"/>
<sequence length="93" mass="10849">MNQQEKRMEDPRYKIANKEALIGVALVVVNFILWYGFAYGLGSGPVEEYDYIFGFPAWFFYSCIAVTVFIFLLVIFAVKFLFKEVPLDEEDEK</sequence>
<gene>
    <name evidence="2" type="ORF">SAMN05421677_10210</name>
</gene>
<dbReference type="PANTHER" id="PTHR39174">
    <property type="entry name" value="INNER MEMBRANE PROTEIN-RELATED"/>
    <property type="match status" value="1"/>
</dbReference>
<feature type="transmembrane region" description="Helical" evidence="1">
    <location>
        <begin position="58"/>
        <end position="82"/>
    </location>
</feature>
<keyword evidence="1" id="KW-0472">Membrane</keyword>
<organism evidence="2 3">
    <name type="scientific">Halobacillus aidingensis</name>
    <dbReference type="NCBI Taxonomy" id="240303"/>
    <lineage>
        <taxon>Bacteria</taxon>
        <taxon>Bacillati</taxon>
        <taxon>Bacillota</taxon>
        <taxon>Bacilli</taxon>
        <taxon>Bacillales</taxon>
        <taxon>Bacillaceae</taxon>
        <taxon>Halobacillus</taxon>
    </lineage>
</organism>